<evidence type="ECO:0008006" key="4">
    <source>
        <dbReference type="Google" id="ProtNLM"/>
    </source>
</evidence>
<organism evidence="2 3">
    <name type="scientific">Cherax quadricarinatus</name>
    <name type="common">Australian red claw crayfish</name>
    <dbReference type="NCBI Taxonomy" id="27406"/>
    <lineage>
        <taxon>Eukaryota</taxon>
        <taxon>Metazoa</taxon>
        <taxon>Ecdysozoa</taxon>
        <taxon>Arthropoda</taxon>
        <taxon>Crustacea</taxon>
        <taxon>Multicrustacea</taxon>
        <taxon>Malacostraca</taxon>
        <taxon>Eumalacostraca</taxon>
        <taxon>Eucarida</taxon>
        <taxon>Decapoda</taxon>
        <taxon>Pleocyemata</taxon>
        <taxon>Astacidea</taxon>
        <taxon>Parastacoidea</taxon>
        <taxon>Parastacidae</taxon>
        <taxon>Cherax</taxon>
    </lineage>
</organism>
<dbReference type="AlphaFoldDB" id="A0AAW0XP53"/>
<evidence type="ECO:0000313" key="3">
    <source>
        <dbReference type="Proteomes" id="UP001445076"/>
    </source>
</evidence>
<keyword evidence="3" id="KW-1185">Reference proteome</keyword>
<evidence type="ECO:0000256" key="1">
    <source>
        <dbReference type="SAM" id="SignalP"/>
    </source>
</evidence>
<feature type="signal peptide" evidence="1">
    <location>
        <begin position="1"/>
        <end position="15"/>
    </location>
</feature>
<accession>A0AAW0XP53</accession>
<dbReference type="Proteomes" id="UP001445076">
    <property type="component" value="Unassembled WGS sequence"/>
</dbReference>
<evidence type="ECO:0000313" key="2">
    <source>
        <dbReference type="EMBL" id="KAK8741068.1"/>
    </source>
</evidence>
<feature type="chain" id="PRO_5043642960" description="Cuticle protein" evidence="1">
    <location>
        <begin position="16"/>
        <end position="122"/>
    </location>
</feature>
<dbReference type="EMBL" id="JARKIK010000031">
    <property type="protein sequence ID" value="KAK8741068.1"/>
    <property type="molecule type" value="Genomic_DNA"/>
</dbReference>
<name>A0AAW0XP53_CHEQU</name>
<sequence>MKIILALCLLGLASAATVFTPYSYGAIPFPYSYGAFPYTQGVLPYNHGVLPYSIPFTGGVIPYSGAVPTVYSLPLQYKPIETKIVQPGYVAKTPGATHIAPLPAGLGYASHHINTAAAPGTD</sequence>
<proteinExistence type="predicted"/>
<keyword evidence="1" id="KW-0732">Signal</keyword>
<protein>
    <recommendedName>
        <fullName evidence="4">Cuticle protein</fullName>
    </recommendedName>
</protein>
<comment type="caution">
    <text evidence="2">The sequence shown here is derived from an EMBL/GenBank/DDBJ whole genome shotgun (WGS) entry which is preliminary data.</text>
</comment>
<gene>
    <name evidence="2" type="ORF">OTU49_002476</name>
</gene>
<reference evidence="2 3" key="1">
    <citation type="journal article" date="2024" name="BMC Genomics">
        <title>Genome assembly of redclaw crayfish (Cherax quadricarinatus) provides insights into its immune adaptation and hypoxia tolerance.</title>
        <authorList>
            <person name="Liu Z."/>
            <person name="Zheng J."/>
            <person name="Li H."/>
            <person name="Fang K."/>
            <person name="Wang S."/>
            <person name="He J."/>
            <person name="Zhou D."/>
            <person name="Weng S."/>
            <person name="Chi M."/>
            <person name="Gu Z."/>
            <person name="He J."/>
            <person name="Li F."/>
            <person name="Wang M."/>
        </authorList>
    </citation>
    <scope>NUCLEOTIDE SEQUENCE [LARGE SCALE GENOMIC DNA]</scope>
    <source>
        <strain evidence="2">ZL_2023a</strain>
    </source>
</reference>